<feature type="region of interest" description="Disordered" evidence="1">
    <location>
        <begin position="18"/>
        <end position="56"/>
    </location>
</feature>
<evidence type="ECO:0000256" key="1">
    <source>
        <dbReference type="SAM" id="MobiDB-lite"/>
    </source>
</evidence>
<dbReference type="EMBL" id="MU251528">
    <property type="protein sequence ID" value="KAG9232838.1"/>
    <property type="molecule type" value="Genomic_DNA"/>
</dbReference>
<proteinExistence type="predicted"/>
<organism evidence="2 3">
    <name type="scientific">Amylocarpus encephaloides</name>
    <dbReference type="NCBI Taxonomy" id="45428"/>
    <lineage>
        <taxon>Eukaryota</taxon>
        <taxon>Fungi</taxon>
        <taxon>Dikarya</taxon>
        <taxon>Ascomycota</taxon>
        <taxon>Pezizomycotina</taxon>
        <taxon>Leotiomycetes</taxon>
        <taxon>Helotiales</taxon>
        <taxon>Helotiales incertae sedis</taxon>
        <taxon>Amylocarpus</taxon>
    </lineage>
</organism>
<gene>
    <name evidence="2" type="ORF">BJ875DRAFT_442797</name>
</gene>
<comment type="caution">
    <text evidence="2">The sequence shown here is derived from an EMBL/GenBank/DDBJ whole genome shotgun (WGS) entry which is preliminary data.</text>
</comment>
<name>A0A9P7YFA0_9HELO</name>
<dbReference type="OrthoDB" id="3529015at2759"/>
<accession>A0A9P7YFA0</accession>
<feature type="compositionally biased region" description="Polar residues" evidence="1">
    <location>
        <begin position="38"/>
        <end position="52"/>
    </location>
</feature>
<keyword evidence="3" id="KW-1185">Reference proteome</keyword>
<feature type="compositionally biased region" description="Basic and acidic residues" evidence="1">
    <location>
        <begin position="18"/>
        <end position="37"/>
    </location>
</feature>
<dbReference type="Proteomes" id="UP000824998">
    <property type="component" value="Unassembled WGS sequence"/>
</dbReference>
<evidence type="ECO:0000313" key="2">
    <source>
        <dbReference type="EMBL" id="KAG9232838.1"/>
    </source>
</evidence>
<sequence>MPRFSWVSNAVQALSIEARREPGPRSLEEKVDREFRKASSNRIGAPTSNGNRRPSVVRMASAGGSVHGSNSDKSSGRSFRVDSVIDGWDEELKEDSEDASVQSNTRSFTKRPGIIHNLSSTSTVVLDDQRPSPAHLSNSTTIFEDPRKIPITIVLTAPDGEYPLRFPPAPSPKVKQSSSPFNALRNIRATNTPRPPVMPLSDASTANLSRLPMRRMDETRLMPPSGHDLDARRARKAQEFHEIRTFMIQFMNMKGHALPGKLRSKMMDLYGIQDHDLLPEKVARFAEEGAIDIEGDATAFDGVDNHREQLRILETAFRSQIPHITPKKADMPKPAVCQLPSPIERRVARRPQTATETTKKPLTADEEDIHMAWVGPLIAVAPPEIAFPTIPLQKMSSSPSIRGNSPTSLDLHDSLASSVSVNTVHSATSVNTWGTTTTDSTASFTKRVDHHTRTKRNKIIAGAFSAVRESMAWRKSSKVVAST</sequence>
<protein>
    <submittedName>
        <fullName evidence="2">Uncharacterized protein</fullName>
    </submittedName>
</protein>
<evidence type="ECO:0000313" key="3">
    <source>
        <dbReference type="Proteomes" id="UP000824998"/>
    </source>
</evidence>
<dbReference type="AlphaFoldDB" id="A0A9P7YFA0"/>
<reference evidence="2" key="1">
    <citation type="journal article" date="2021" name="IMA Fungus">
        <title>Genomic characterization of three marine fungi, including Emericellopsis atlantica sp. nov. with signatures of a generalist lifestyle and marine biomass degradation.</title>
        <authorList>
            <person name="Hagestad O.C."/>
            <person name="Hou L."/>
            <person name="Andersen J.H."/>
            <person name="Hansen E.H."/>
            <person name="Altermark B."/>
            <person name="Li C."/>
            <person name="Kuhnert E."/>
            <person name="Cox R.J."/>
            <person name="Crous P.W."/>
            <person name="Spatafora J.W."/>
            <person name="Lail K."/>
            <person name="Amirebrahimi M."/>
            <person name="Lipzen A."/>
            <person name="Pangilinan J."/>
            <person name="Andreopoulos W."/>
            <person name="Hayes R.D."/>
            <person name="Ng V."/>
            <person name="Grigoriev I.V."/>
            <person name="Jackson S.A."/>
            <person name="Sutton T.D.S."/>
            <person name="Dobson A.D.W."/>
            <person name="Rama T."/>
        </authorList>
    </citation>
    <scope>NUCLEOTIDE SEQUENCE</scope>
    <source>
        <strain evidence="2">TRa018bII</strain>
    </source>
</reference>